<comment type="caution">
    <text evidence="18">The sequence shown here is derived from an EMBL/GenBank/DDBJ whole genome shotgun (WGS) entry which is preliminary data.</text>
</comment>
<evidence type="ECO:0000256" key="1">
    <source>
        <dbReference type="ARBA" id="ARBA00004334"/>
    </source>
</evidence>
<keyword evidence="15" id="KW-0472">Membrane</keyword>
<evidence type="ECO:0000256" key="12">
    <source>
        <dbReference type="ARBA" id="ARBA00022989"/>
    </source>
</evidence>
<keyword evidence="12" id="KW-1133">Transmembrane helix</keyword>
<dbReference type="Gene3D" id="1.10.3460.10">
    <property type="entry name" value="Chlorophyll a/b binding protein domain"/>
    <property type="match status" value="1"/>
</dbReference>
<dbReference type="GO" id="GO:0016168">
    <property type="term" value="F:chlorophyll binding"/>
    <property type="evidence" value="ECO:0007669"/>
    <property type="project" value="UniProtKB-KW"/>
</dbReference>
<evidence type="ECO:0000256" key="2">
    <source>
        <dbReference type="ARBA" id="ARBA00007259"/>
    </source>
</evidence>
<evidence type="ECO:0000256" key="13">
    <source>
        <dbReference type="ARBA" id="ARBA00022991"/>
    </source>
</evidence>
<feature type="binding site" description="axial binding residue" evidence="16">
    <location>
        <position position="30"/>
    </location>
    <ligand>
        <name>chlorophyll b</name>
        <dbReference type="ChEBI" id="CHEBI:61721"/>
        <label>1</label>
    </ligand>
    <ligandPart>
        <name>Mg</name>
        <dbReference type="ChEBI" id="CHEBI:25107"/>
    </ligandPart>
</feature>
<evidence type="ECO:0000256" key="11">
    <source>
        <dbReference type="ARBA" id="ARBA00022842"/>
    </source>
</evidence>
<evidence type="ECO:0000256" key="3">
    <source>
        <dbReference type="ARBA" id="ARBA00022494"/>
    </source>
</evidence>
<keyword evidence="4 17" id="KW-0150">Chloroplast</keyword>
<evidence type="ECO:0000256" key="16">
    <source>
        <dbReference type="PIRSR" id="PIRSR601344-1"/>
    </source>
</evidence>
<evidence type="ECO:0000256" key="9">
    <source>
        <dbReference type="ARBA" id="ARBA00022723"/>
    </source>
</evidence>
<evidence type="ECO:0000256" key="8">
    <source>
        <dbReference type="ARBA" id="ARBA00022692"/>
    </source>
</evidence>
<comment type="similarity">
    <text evidence="2 17">Belongs to the light-harvesting chlorophyll a/b-binding (LHC) protein family.</text>
</comment>
<dbReference type="Pfam" id="PF00504">
    <property type="entry name" value="Chloroa_b-bind"/>
    <property type="match status" value="1"/>
</dbReference>
<evidence type="ECO:0000256" key="15">
    <source>
        <dbReference type="ARBA" id="ARBA00023136"/>
    </source>
</evidence>
<dbReference type="EMBL" id="RDQH01000332">
    <property type="protein sequence ID" value="RXH96845.1"/>
    <property type="molecule type" value="Genomic_DNA"/>
</dbReference>
<dbReference type="GO" id="GO:0009765">
    <property type="term" value="P:photosynthesis, light harvesting"/>
    <property type="evidence" value="ECO:0007669"/>
    <property type="project" value="InterPro"/>
</dbReference>
<comment type="function">
    <text evidence="17">The light-harvesting complex (LHC) functions as a light receptor, it captures and delivers excitation energy to photosystems with which it is closely associated.</text>
</comment>
<evidence type="ECO:0000256" key="4">
    <source>
        <dbReference type="ARBA" id="ARBA00022528"/>
    </source>
</evidence>
<keyword evidence="10 17" id="KW-0603">Photosystem I</keyword>
<evidence type="ECO:0000256" key="14">
    <source>
        <dbReference type="ARBA" id="ARBA00023078"/>
    </source>
</evidence>
<evidence type="ECO:0000256" key="7">
    <source>
        <dbReference type="ARBA" id="ARBA00022640"/>
    </source>
</evidence>
<evidence type="ECO:0000313" key="19">
    <source>
        <dbReference type="Proteomes" id="UP000290289"/>
    </source>
</evidence>
<evidence type="ECO:0000256" key="10">
    <source>
        <dbReference type="ARBA" id="ARBA00022836"/>
    </source>
</evidence>
<dbReference type="PANTHER" id="PTHR21649">
    <property type="entry name" value="CHLOROPHYLL A/B BINDING PROTEIN"/>
    <property type="match status" value="1"/>
</dbReference>
<dbReference type="InterPro" id="IPR001344">
    <property type="entry name" value="Chloro_AB-bd_pln"/>
</dbReference>
<dbReference type="GO" id="GO:0009523">
    <property type="term" value="C:photosystem II"/>
    <property type="evidence" value="ECO:0007669"/>
    <property type="project" value="UniProtKB-KW"/>
</dbReference>
<accession>A0A498JNZ3</accession>
<dbReference type="GO" id="GO:0009535">
    <property type="term" value="C:chloroplast thylakoid membrane"/>
    <property type="evidence" value="ECO:0007669"/>
    <property type="project" value="UniProtKB-SubCell"/>
</dbReference>
<dbReference type="AlphaFoldDB" id="A0A498JNZ3"/>
<dbReference type="InterPro" id="IPR022796">
    <property type="entry name" value="Chloroa_b-bind"/>
</dbReference>
<dbReference type="Proteomes" id="UP000290289">
    <property type="component" value="Chromosome 6"/>
</dbReference>
<keyword evidence="7 17" id="KW-0934">Plastid</keyword>
<gene>
    <name evidence="18" type="ORF">DVH24_009687</name>
</gene>
<keyword evidence="5 17" id="KW-0602">Photosynthesis</keyword>
<comment type="subcellular location">
    <subcellularLocation>
        <location evidence="1 17">Plastid</location>
        <location evidence="1 17">Chloroplast thylakoid membrane</location>
    </subcellularLocation>
</comment>
<keyword evidence="8" id="KW-0812">Transmembrane</keyword>
<keyword evidence="6" id="KW-0597">Phosphoprotein</keyword>
<dbReference type="GO" id="GO:0046872">
    <property type="term" value="F:metal ion binding"/>
    <property type="evidence" value="ECO:0007669"/>
    <property type="project" value="UniProtKB-KW"/>
</dbReference>
<keyword evidence="19" id="KW-1185">Reference proteome</keyword>
<dbReference type="GO" id="GO:0009522">
    <property type="term" value="C:photosystem I"/>
    <property type="evidence" value="ECO:0007669"/>
    <property type="project" value="UniProtKB-KW"/>
</dbReference>
<dbReference type="SUPFAM" id="SSF103511">
    <property type="entry name" value="Chlorophyll a-b binding protein"/>
    <property type="match status" value="1"/>
</dbReference>
<reference evidence="18 19" key="1">
    <citation type="submission" date="2018-10" db="EMBL/GenBank/DDBJ databases">
        <title>A high-quality apple genome assembly.</title>
        <authorList>
            <person name="Hu J."/>
        </authorList>
    </citation>
    <scope>NUCLEOTIDE SEQUENCE [LARGE SCALE GENOMIC DNA]</scope>
    <source>
        <strain evidence="19">cv. HFTH1</strain>
        <tissue evidence="18">Young leaf</tissue>
    </source>
</reference>
<keyword evidence="9" id="KW-0479">Metal-binding</keyword>
<keyword evidence="13 17" id="KW-0157">Chromophore</keyword>
<dbReference type="STRING" id="3750.A0A498JNZ3"/>
<evidence type="ECO:0000256" key="17">
    <source>
        <dbReference type="RuleBase" id="RU363080"/>
    </source>
</evidence>
<keyword evidence="17" id="KW-0604">Photosystem II</keyword>
<evidence type="ECO:0000313" key="18">
    <source>
        <dbReference type="EMBL" id="RXH96845.1"/>
    </source>
</evidence>
<sequence>MAITTAVAAATSSFVGTRFSFEVYSNSGRYPGANAPEWLDRTLVGDYGFDPFGLGKPVEYLQYDYDGLDQNLAKNLAGDIIGTRTETPDVQSTLFQPYTEVFGLQKFKECELIHRRWAMLATLFWKP</sequence>
<keyword evidence="11" id="KW-0460">Magnesium</keyword>
<organism evidence="18 19">
    <name type="scientific">Malus domestica</name>
    <name type="common">Apple</name>
    <name type="synonym">Pyrus malus</name>
    <dbReference type="NCBI Taxonomy" id="3750"/>
    <lineage>
        <taxon>Eukaryota</taxon>
        <taxon>Viridiplantae</taxon>
        <taxon>Streptophyta</taxon>
        <taxon>Embryophyta</taxon>
        <taxon>Tracheophyta</taxon>
        <taxon>Spermatophyta</taxon>
        <taxon>Magnoliopsida</taxon>
        <taxon>eudicotyledons</taxon>
        <taxon>Gunneridae</taxon>
        <taxon>Pentapetalae</taxon>
        <taxon>rosids</taxon>
        <taxon>fabids</taxon>
        <taxon>Rosales</taxon>
        <taxon>Rosaceae</taxon>
        <taxon>Amygdaloideae</taxon>
        <taxon>Maleae</taxon>
        <taxon>Malus</taxon>
    </lineage>
</organism>
<keyword evidence="14 17" id="KW-0793">Thylakoid</keyword>
<evidence type="ECO:0000256" key="6">
    <source>
        <dbReference type="ARBA" id="ARBA00022553"/>
    </source>
</evidence>
<protein>
    <recommendedName>
        <fullName evidence="17">Chlorophyll a-b binding protein, chloroplastic</fullName>
    </recommendedName>
</protein>
<keyword evidence="3 16" id="KW-0148">Chlorophyll</keyword>
<evidence type="ECO:0000256" key="5">
    <source>
        <dbReference type="ARBA" id="ARBA00022531"/>
    </source>
</evidence>
<name>A0A498JNZ3_MALDO</name>
<proteinExistence type="inferred from homology"/>